<evidence type="ECO:0000259" key="1">
    <source>
        <dbReference type="Pfam" id="PF01593"/>
    </source>
</evidence>
<dbReference type="OrthoDB" id="5792777at2"/>
<evidence type="ECO:0000313" key="2">
    <source>
        <dbReference type="EMBL" id="AEI94565.1"/>
    </source>
</evidence>
<dbReference type="EMBL" id="CP002623">
    <property type="protein sequence ID" value="AEI94565.1"/>
    <property type="molecule type" value="Genomic_DNA"/>
</dbReference>
<dbReference type="Gene3D" id="3.50.50.60">
    <property type="entry name" value="FAD/NAD(P)-binding domain"/>
    <property type="match status" value="1"/>
</dbReference>
<dbReference type="Gene3D" id="3.90.660.10">
    <property type="match status" value="1"/>
</dbReference>
<dbReference type="RefSeq" id="WP_013962485.1">
    <property type="nucleotide sequence ID" value="NC_015730.1"/>
</dbReference>
<keyword evidence="3" id="KW-1185">Reference proteome</keyword>
<dbReference type="Pfam" id="PF01593">
    <property type="entry name" value="Amino_oxidase"/>
    <property type="match status" value="1"/>
</dbReference>
<dbReference type="PANTHER" id="PTHR16128:SF5">
    <property type="entry name" value="FAD_NAD(P)-BINDING OXIDOREDUCTASE FAMILY PROTEIN"/>
    <property type="match status" value="1"/>
</dbReference>
<dbReference type="PANTHER" id="PTHR16128">
    <property type="entry name" value="FAD/NAD(P)-BINDING OXIDOREDUCTASE FAMILY PROTEIN"/>
    <property type="match status" value="1"/>
</dbReference>
<organism evidence="2 3">
    <name type="scientific">Roseobacter litoralis (strain ATCC 49566 / DSM 6996 / JCM 21268 / NBRC 15278 / OCh 149)</name>
    <dbReference type="NCBI Taxonomy" id="391595"/>
    <lineage>
        <taxon>Bacteria</taxon>
        <taxon>Pseudomonadati</taxon>
        <taxon>Pseudomonadota</taxon>
        <taxon>Alphaproteobacteria</taxon>
        <taxon>Rhodobacterales</taxon>
        <taxon>Roseobacteraceae</taxon>
        <taxon>Roseobacter</taxon>
    </lineage>
</organism>
<dbReference type="InterPro" id="IPR002937">
    <property type="entry name" value="Amino_oxidase"/>
</dbReference>
<accession>F7ZDG3</accession>
<evidence type="ECO:0000313" key="3">
    <source>
        <dbReference type="Proteomes" id="UP000001353"/>
    </source>
</evidence>
<dbReference type="KEGG" id="rli:RLO149_c026020"/>
<dbReference type="SUPFAM" id="SSF51905">
    <property type="entry name" value="FAD/NAD(P)-binding domain"/>
    <property type="match status" value="1"/>
</dbReference>
<sequence length="323" mass="35382">MTSRPRIAIIGAGISGLRLAQLLSPTADVTVLEKSRGIGGRMSTRRADCFQFDHGAQYFTAQGEDFQRFLAPHIERGVVRAWRPRLTCFGGTIPQWTAPRYVGLPGMNALCKAMASDIEVLRETRVASLERRDDHWQLRSLAGEVLGPYDWVFSSAPAEQSAALMPACFSHLPALEHARMLGCYSLMLGFDAAPDLAWDAATVLNSPMAWVAVNSTKPDRSTGFSVLCQSSNDWAQAHIEADPDKVRASLAQAVQETTGLVVEEAQYVSLHKWRFAKVERPTDEPFLLDTENKLGAFGDWCGAGRVEAGFDSATALARGLNLR</sequence>
<dbReference type="HOGENOM" id="CLU_036034_0_0_5"/>
<dbReference type="STRING" id="391595.RLO149_c026020"/>
<dbReference type="Proteomes" id="UP000001353">
    <property type="component" value="Chromosome"/>
</dbReference>
<protein>
    <submittedName>
        <fullName evidence="2">Flavin containing amine oxidoreductase-like protein</fullName>
    </submittedName>
</protein>
<dbReference type="AlphaFoldDB" id="F7ZDG3"/>
<dbReference type="eggNOG" id="COG3380">
    <property type="taxonomic scope" value="Bacteria"/>
</dbReference>
<name>F7ZDG3_ROSLO</name>
<feature type="domain" description="Amine oxidase" evidence="1">
    <location>
        <begin position="75"/>
        <end position="274"/>
    </location>
</feature>
<proteinExistence type="predicted"/>
<dbReference type="Pfam" id="PF13450">
    <property type="entry name" value="NAD_binding_8"/>
    <property type="match status" value="1"/>
</dbReference>
<reference evidence="2 3" key="1">
    <citation type="journal article" date="2011" name="BMC Genomics">
        <title>Comparative genome analysis and genome-guided physiological analysis of Roseobacter litoralis.</title>
        <authorList>
            <person name="Kalhoefer D."/>
            <person name="Thole S."/>
            <person name="Voget S."/>
            <person name="Lehmann R."/>
            <person name="Liesegang H."/>
            <person name="Wollher A."/>
            <person name="Daniel R."/>
            <person name="Simon M."/>
            <person name="Brinkhoff T."/>
        </authorList>
    </citation>
    <scope>NUCLEOTIDE SEQUENCE [LARGE SCALE GENOMIC DNA]</scope>
    <source>
        <strain evidence="3">ATCC 49566 / DSM 6996 / JCM 21268 / NBRC 15278 / OCh 149</strain>
    </source>
</reference>
<dbReference type="GO" id="GO:0016491">
    <property type="term" value="F:oxidoreductase activity"/>
    <property type="evidence" value="ECO:0007669"/>
    <property type="project" value="InterPro"/>
</dbReference>
<dbReference type="InterPro" id="IPR036188">
    <property type="entry name" value="FAD/NAD-bd_sf"/>
</dbReference>
<gene>
    <name evidence="2" type="ordered locus">RLO149_c026020</name>
</gene>